<dbReference type="AlphaFoldDB" id="A0AA40E2K8"/>
<gene>
    <name evidence="2" type="ORF">B0T26DRAFT_739265</name>
</gene>
<sequence length="450" mass="49145">MRVSTAFSILAATAAADVVIIPGGDPKPYRGDAAVTSEDAFFRRSAPNEFFNSSAKLIMSSHSAVLTKGRSTNLTSADGLQPSGDSFLRGAIQAWGEHLHLVLRPDEVWFTILVQLNFYMAAHAEEVRSLFVSTPPGTQQEIYIQDMTLYRVLIRFQDEIQKRIKTPWLRDWIAPGFSTTTQSDAMTANILMMGLTKAYFKYTGKVVCGLPSVTLLGTAADWDALLAKLDRLPAFGTEPAQYAARLRPVLSRFAQSFRSPDAESTRRFWNQMVVGRRGQICGDPPVLVSGWITGFWFWNERGGAYARVSNTSSARGSLLTLDGVAYPTLDVMDAPIGYARTPLLLLDWDGVAEFPAFVAAGPIGKQITEGPPAGHREAVLRAGGNGSLVGGDDEKKGHATLRPLSGWMVYGPLEHNKTNSAWVVEDELAIVQASAVRYFSEEVCGASRVF</sequence>
<dbReference type="Pfam" id="PF14388">
    <property type="entry name" value="DUF4419"/>
    <property type="match status" value="1"/>
</dbReference>
<keyword evidence="3" id="KW-1185">Reference proteome</keyword>
<evidence type="ECO:0000256" key="1">
    <source>
        <dbReference type="SAM" id="SignalP"/>
    </source>
</evidence>
<feature type="signal peptide" evidence="1">
    <location>
        <begin position="1"/>
        <end position="16"/>
    </location>
</feature>
<keyword evidence="1" id="KW-0732">Signal</keyword>
<dbReference type="Proteomes" id="UP001172101">
    <property type="component" value="Unassembled WGS sequence"/>
</dbReference>
<reference evidence="2" key="1">
    <citation type="submission" date="2023-06" db="EMBL/GenBank/DDBJ databases">
        <title>Genome-scale phylogeny and comparative genomics of the fungal order Sordariales.</title>
        <authorList>
            <consortium name="Lawrence Berkeley National Laboratory"/>
            <person name="Hensen N."/>
            <person name="Bonometti L."/>
            <person name="Westerberg I."/>
            <person name="Brannstrom I.O."/>
            <person name="Guillou S."/>
            <person name="Cros-Aarteil S."/>
            <person name="Calhoun S."/>
            <person name="Haridas S."/>
            <person name="Kuo A."/>
            <person name="Mondo S."/>
            <person name="Pangilinan J."/>
            <person name="Riley R."/>
            <person name="LaButti K."/>
            <person name="Andreopoulos B."/>
            <person name="Lipzen A."/>
            <person name="Chen C."/>
            <person name="Yanf M."/>
            <person name="Daum C."/>
            <person name="Ng V."/>
            <person name="Clum A."/>
            <person name="Steindorff A."/>
            <person name="Ohm R."/>
            <person name="Martin F."/>
            <person name="Silar P."/>
            <person name="Natvig D."/>
            <person name="Lalanne C."/>
            <person name="Gautier V."/>
            <person name="Ament-velasquez S.L."/>
            <person name="Kruys A."/>
            <person name="Hutchinson M.I."/>
            <person name="Powell A.J."/>
            <person name="Barry K."/>
            <person name="Miller A.N."/>
            <person name="Grigoriev I.V."/>
            <person name="Debuchy R."/>
            <person name="Gladieux P."/>
            <person name="Thoren M.H."/>
            <person name="Johannesson H."/>
        </authorList>
    </citation>
    <scope>NUCLEOTIDE SEQUENCE</scope>
    <source>
        <strain evidence="2">SMH2392-1A</strain>
    </source>
</reference>
<proteinExistence type="predicted"/>
<dbReference type="InterPro" id="IPR025533">
    <property type="entry name" value="DUF4419"/>
</dbReference>
<dbReference type="PANTHER" id="PTHR31252:SF11">
    <property type="entry name" value="DUF4419 DOMAIN-CONTAINING PROTEIN"/>
    <property type="match status" value="1"/>
</dbReference>
<dbReference type="PANTHER" id="PTHR31252">
    <property type="entry name" value="DUF4419 DOMAIN-CONTAINING PROTEIN"/>
    <property type="match status" value="1"/>
</dbReference>
<accession>A0AA40E2K8</accession>
<name>A0AA40E2K8_9PEZI</name>
<evidence type="ECO:0000313" key="3">
    <source>
        <dbReference type="Proteomes" id="UP001172101"/>
    </source>
</evidence>
<dbReference type="GeneID" id="85326957"/>
<comment type="caution">
    <text evidence="2">The sequence shown here is derived from an EMBL/GenBank/DDBJ whole genome shotgun (WGS) entry which is preliminary data.</text>
</comment>
<organism evidence="2 3">
    <name type="scientific">Lasiosphaeria miniovina</name>
    <dbReference type="NCBI Taxonomy" id="1954250"/>
    <lineage>
        <taxon>Eukaryota</taxon>
        <taxon>Fungi</taxon>
        <taxon>Dikarya</taxon>
        <taxon>Ascomycota</taxon>
        <taxon>Pezizomycotina</taxon>
        <taxon>Sordariomycetes</taxon>
        <taxon>Sordariomycetidae</taxon>
        <taxon>Sordariales</taxon>
        <taxon>Lasiosphaeriaceae</taxon>
        <taxon>Lasiosphaeria</taxon>
    </lineage>
</organism>
<feature type="chain" id="PRO_5041355122" evidence="1">
    <location>
        <begin position="17"/>
        <end position="450"/>
    </location>
</feature>
<dbReference type="EMBL" id="JAUIRO010000003">
    <property type="protein sequence ID" value="KAK0721881.1"/>
    <property type="molecule type" value="Genomic_DNA"/>
</dbReference>
<evidence type="ECO:0000313" key="2">
    <source>
        <dbReference type="EMBL" id="KAK0721881.1"/>
    </source>
</evidence>
<dbReference type="RefSeq" id="XP_060297805.1">
    <property type="nucleotide sequence ID" value="XM_060443687.1"/>
</dbReference>
<protein>
    <submittedName>
        <fullName evidence="2">Uncharacterized protein</fullName>
    </submittedName>
</protein>